<feature type="compositionally biased region" description="Polar residues" evidence="3">
    <location>
        <begin position="142"/>
        <end position="174"/>
    </location>
</feature>
<sequence>MDSPAEKDSNSTDSSKDSKENTKDRKGSSSSDSTEAHGASPQPKPTKSSVEPKTNGNHTTPKRDLTAPTKSSSAKVKPVAPKKPLPTPHKTEPVKKTEKSLKNGSGKKKTSSSESLQESESKSNKEKTIPPEDKVVDDVSVNGKTQKSAPKSDSLSPQKSTPPADATSSQTSSTNDDRPGDHSITPGETVDQSVASSHHPSVAAADTTRSMASCDPHTIAGINPETTERMIISKGKVKYINLIYKKVEAKIYDYKCDVKLLVGKEHFRAHRDVLSDASDYFGAMFSHDMKEKGQDTIELKEISPKGITVMLDYFYHGYITVDTTNIEDIIEAARFFHVEWILEVSCDFLVQCMSIVNYPAVLTMTDKYTLGDLRYEILVFFSRNLEALSKEDDFYTNLPYELLLQFLMDDIYIECSEYFLVQNLLKWLAVDPVGRKDQFQSLVRQIRFFLMEAEELEALPEDVTKIAGLKEEIKEAINHNLNIMGQCLKCGEKYIPRGCRSVATIFSFSEEGYFIIYRDPSKPGLTMEQLGPCGLDTTDYQAMSQAKIGNFLYAAGGYDENFSSTPRMFRFDPRFRDWTEVAPMNEPRVSFCLCSSDHDLFAVGGVHRVHIDDDNEPETILDSVEIYCPQDNQWTNTTPMPIKVFDMAAAYYNGSLYVCGGISADPHHPCPLGAVYSLKVGGDDGWVKRTDMITRRQGHSLTPYKGKLYAIGGYSMPETHFSECYENEVYDIETNQWTQFTPIPIEYGHLYRHNGILNGVIFFLGGDTPEAFLYMYDIDADQWEEVEHVGSNVQKLAVLDVAYP</sequence>
<evidence type="ECO:0000256" key="3">
    <source>
        <dbReference type="SAM" id="MobiDB-lite"/>
    </source>
</evidence>
<dbReference type="InterPro" id="IPR011333">
    <property type="entry name" value="SKP1/BTB/POZ_sf"/>
</dbReference>
<dbReference type="InterPro" id="IPR000210">
    <property type="entry name" value="BTB/POZ_dom"/>
</dbReference>
<dbReference type="Pfam" id="PF07707">
    <property type="entry name" value="BACK"/>
    <property type="match status" value="1"/>
</dbReference>
<feature type="compositionally biased region" description="Basic and acidic residues" evidence="3">
    <location>
        <begin position="89"/>
        <end position="101"/>
    </location>
</feature>
<protein>
    <submittedName>
        <fullName evidence="5">Kelch-like protein 26</fullName>
    </submittedName>
</protein>
<dbReference type="Proteomes" id="UP000242188">
    <property type="component" value="Unassembled WGS sequence"/>
</dbReference>
<keyword evidence="6" id="KW-1185">Reference proteome</keyword>
<dbReference type="InterPro" id="IPR006652">
    <property type="entry name" value="Kelch_1"/>
</dbReference>
<evidence type="ECO:0000256" key="1">
    <source>
        <dbReference type="ARBA" id="ARBA00022441"/>
    </source>
</evidence>
<dbReference type="Pfam" id="PF00651">
    <property type="entry name" value="BTB"/>
    <property type="match status" value="1"/>
</dbReference>
<feature type="domain" description="BTB" evidence="4">
    <location>
        <begin position="256"/>
        <end position="323"/>
    </location>
</feature>
<evidence type="ECO:0000313" key="5">
    <source>
        <dbReference type="EMBL" id="OWF35299.1"/>
    </source>
</evidence>
<evidence type="ECO:0000313" key="6">
    <source>
        <dbReference type="Proteomes" id="UP000242188"/>
    </source>
</evidence>
<name>A0A210PFN7_MIZYE</name>
<dbReference type="Gene3D" id="1.25.40.420">
    <property type="match status" value="1"/>
</dbReference>
<reference evidence="5 6" key="1">
    <citation type="journal article" date="2017" name="Nat. Ecol. Evol.">
        <title>Scallop genome provides insights into evolution of bilaterian karyotype and development.</title>
        <authorList>
            <person name="Wang S."/>
            <person name="Zhang J."/>
            <person name="Jiao W."/>
            <person name="Li J."/>
            <person name="Xun X."/>
            <person name="Sun Y."/>
            <person name="Guo X."/>
            <person name="Huan P."/>
            <person name="Dong B."/>
            <person name="Zhang L."/>
            <person name="Hu X."/>
            <person name="Sun X."/>
            <person name="Wang J."/>
            <person name="Zhao C."/>
            <person name="Wang Y."/>
            <person name="Wang D."/>
            <person name="Huang X."/>
            <person name="Wang R."/>
            <person name="Lv J."/>
            <person name="Li Y."/>
            <person name="Zhang Z."/>
            <person name="Liu B."/>
            <person name="Lu W."/>
            <person name="Hui Y."/>
            <person name="Liang J."/>
            <person name="Zhou Z."/>
            <person name="Hou R."/>
            <person name="Li X."/>
            <person name="Liu Y."/>
            <person name="Li H."/>
            <person name="Ning X."/>
            <person name="Lin Y."/>
            <person name="Zhao L."/>
            <person name="Xing Q."/>
            <person name="Dou J."/>
            <person name="Li Y."/>
            <person name="Mao J."/>
            <person name="Guo H."/>
            <person name="Dou H."/>
            <person name="Li T."/>
            <person name="Mu C."/>
            <person name="Jiang W."/>
            <person name="Fu Q."/>
            <person name="Fu X."/>
            <person name="Miao Y."/>
            <person name="Liu J."/>
            <person name="Yu Q."/>
            <person name="Li R."/>
            <person name="Liao H."/>
            <person name="Li X."/>
            <person name="Kong Y."/>
            <person name="Jiang Z."/>
            <person name="Chourrout D."/>
            <person name="Li R."/>
            <person name="Bao Z."/>
        </authorList>
    </citation>
    <scope>NUCLEOTIDE SEQUENCE [LARGE SCALE GENOMIC DNA]</scope>
    <source>
        <strain evidence="5 6">PY_sf001</strain>
    </source>
</reference>
<dbReference type="SMART" id="SM00875">
    <property type="entry name" value="BACK"/>
    <property type="match status" value="1"/>
</dbReference>
<feature type="compositionally biased region" description="Basic and acidic residues" evidence="3">
    <location>
        <begin position="1"/>
        <end position="27"/>
    </location>
</feature>
<keyword evidence="1" id="KW-0880">Kelch repeat</keyword>
<dbReference type="Pfam" id="PF01344">
    <property type="entry name" value="Kelch_1"/>
    <property type="match status" value="2"/>
</dbReference>
<gene>
    <name evidence="5" type="ORF">KP79_PYT26090</name>
</gene>
<dbReference type="Gene3D" id="2.120.10.80">
    <property type="entry name" value="Kelch-type beta propeller"/>
    <property type="match status" value="1"/>
</dbReference>
<dbReference type="SMART" id="SM00225">
    <property type="entry name" value="BTB"/>
    <property type="match status" value="1"/>
</dbReference>
<dbReference type="EMBL" id="NEDP02076733">
    <property type="protein sequence ID" value="OWF35299.1"/>
    <property type="molecule type" value="Genomic_DNA"/>
</dbReference>
<dbReference type="STRING" id="6573.A0A210PFN7"/>
<feature type="compositionally biased region" description="Polar residues" evidence="3">
    <location>
        <begin position="45"/>
        <end position="59"/>
    </location>
</feature>
<evidence type="ECO:0000256" key="2">
    <source>
        <dbReference type="ARBA" id="ARBA00022737"/>
    </source>
</evidence>
<dbReference type="PANTHER" id="PTHR45632:SF3">
    <property type="entry name" value="KELCH-LIKE PROTEIN 32"/>
    <property type="match status" value="1"/>
</dbReference>
<dbReference type="Gene3D" id="3.30.710.10">
    <property type="entry name" value="Potassium Channel Kv1.1, Chain A"/>
    <property type="match status" value="1"/>
</dbReference>
<keyword evidence="2" id="KW-0677">Repeat</keyword>
<dbReference type="PROSITE" id="PS50097">
    <property type="entry name" value="BTB"/>
    <property type="match status" value="1"/>
</dbReference>
<dbReference type="InterPro" id="IPR015915">
    <property type="entry name" value="Kelch-typ_b-propeller"/>
</dbReference>
<dbReference type="AlphaFoldDB" id="A0A210PFN7"/>
<proteinExistence type="predicted"/>
<feature type="compositionally biased region" description="Low complexity" evidence="3">
    <location>
        <begin position="66"/>
        <end position="79"/>
    </location>
</feature>
<comment type="caution">
    <text evidence="5">The sequence shown here is derived from an EMBL/GenBank/DDBJ whole genome shotgun (WGS) entry which is preliminary data.</text>
</comment>
<dbReference type="PANTHER" id="PTHR45632">
    <property type="entry name" value="LD33804P"/>
    <property type="match status" value="1"/>
</dbReference>
<feature type="region of interest" description="Disordered" evidence="3">
    <location>
        <begin position="1"/>
        <end position="221"/>
    </location>
</feature>
<organism evidence="5 6">
    <name type="scientific">Mizuhopecten yessoensis</name>
    <name type="common">Japanese scallop</name>
    <name type="synonym">Patinopecten yessoensis</name>
    <dbReference type="NCBI Taxonomy" id="6573"/>
    <lineage>
        <taxon>Eukaryota</taxon>
        <taxon>Metazoa</taxon>
        <taxon>Spiralia</taxon>
        <taxon>Lophotrochozoa</taxon>
        <taxon>Mollusca</taxon>
        <taxon>Bivalvia</taxon>
        <taxon>Autobranchia</taxon>
        <taxon>Pteriomorphia</taxon>
        <taxon>Pectinida</taxon>
        <taxon>Pectinoidea</taxon>
        <taxon>Pectinidae</taxon>
        <taxon>Mizuhopecten</taxon>
    </lineage>
</organism>
<dbReference type="OrthoDB" id="45365at2759"/>
<dbReference type="SMART" id="SM00612">
    <property type="entry name" value="Kelch"/>
    <property type="match status" value="4"/>
</dbReference>
<dbReference type="SUPFAM" id="SSF54695">
    <property type="entry name" value="POZ domain"/>
    <property type="match status" value="1"/>
</dbReference>
<feature type="compositionally biased region" description="Basic and acidic residues" evidence="3">
    <location>
        <begin position="119"/>
        <end position="137"/>
    </location>
</feature>
<feature type="compositionally biased region" description="Low complexity" evidence="3">
    <location>
        <begin position="193"/>
        <end position="205"/>
    </location>
</feature>
<dbReference type="CDD" id="cd18186">
    <property type="entry name" value="BTB_POZ_ZBTB_KLHL-like"/>
    <property type="match status" value="1"/>
</dbReference>
<dbReference type="SUPFAM" id="SSF117281">
    <property type="entry name" value="Kelch motif"/>
    <property type="match status" value="1"/>
</dbReference>
<evidence type="ECO:0000259" key="4">
    <source>
        <dbReference type="PROSITE" id="PS50097"/>
    </source>
</evidence>
<accession>A0A210PFN7</accession>
<dbReference type="InterPro" id="IPR011705">
    <property type="entry name" value="BACK"/>
</dbReference>